<dbReference type="STRING" id="318464.IO99_05615"/>
<dbReference type="InterPro" id="IPR014875">
    <property type="entry name" value="Mor_transcription_activator"/>
</dbReference>
<dbReference type="NCBIfam" id="NF040785">
    <property type="entry name" value="CD3324_fam"/>
    <property type="match status" value="1"/>
</dbReference>
<dbReference type="Gene3D" id="1.10.10.60">
    <property type="entry name" value="Homeodomain-like"/>
    <property type="match status" value="1"/>
</dbReference>
<evidence type="ECO:0000313" key="2">
    <source>
        <dbReference type="EMBL" id="KEZ87421.1"/>
    </source>
</evidence>
<dbReference type="InterPro" id="IPR052411">
    <property type="entry name" value="c-mor_Regulatory_Protein"/>
</dbReference>
<sequence>MKYINANNVLPEDIIKAIQEYVDGEFLYIPRKDGKQKAWGEKSGIKDMLKDRNNEIFQKYNEGMTVRKLSLMYYLSEQSIRRIISEQNRLCL</sequence>
<evidence type="ECO:0000259" key="1">
    <source>
        <dbReference type="Pfam" id="PF08765"/>
    </source>
</evidence>
<dbReference type="PANTHER" id="PTHR37812">
    <property type="entry name" value="MU-LIKE PROPHAGE FLUMU PROTEIN C"/>
    <property type="match status" value="1"/>
</dbReference>
<dbReference type="SUPFAM" id="SSF46689">
    <property type="entry name" value="Homeodomain-like"/>
    <property type="match status" value="1"/>
</dbReference>
<dbReference type="EMBL" id="JPMD01000012">
    <property type="protein sequence ID" value="KEZ87421.1"/>
    <property type="molecule type" value="Genomic_DNA"/>
</dbReference>
<dbReference type="eggNOG" id="COG5566">
    <property type="taxonomic scope" value="Bacteria"/>
</dbReference>
<dbReference type="RefSeq" id="WP_035131160.1">
    <property type="nucleotide sequence ID" value="NZ_JPMD01000012.1"/>
</dbReference>
<dbReference type="Pfam" id="PF08765">
    <property type="entry name" value="Mor"/>
    <property type="match status" value="1"/>
</dbReference>
<accession>A0A084JEN7</accession>
<dbReference type="Proteomes" id="UP000028542">
    <property type="component" value="Unassembled WGS sequence"/>
</dbReference>
<dbReference type="InterPro" id="IPR049739">
    <property type="entry name" value="YraL-like"/>
</dbReference>
<dbReference type="GO" id="GO:0016301">
    <property type="term" value="F:kinase activity"/>
    <property type="evidence" value="ECO:0007669"/>
    <property type="project" value="UniProtKB-KW"/>
</dbReference>
<feature type="domain" description="Mor transcription activator" evidence="1">
    <location>
        <begin position="12"/>
        <end position="89"/>
    </location>
</feature>
<gene>
    <name evidence="2" type="ORF">IO99_05615</name>
</gene>
<keyword evidence="3" id="KW-1185">Reference proteome</keyword>
<protein>
    <submittedName>
        <fullName evidence="2">Histidine kinase</fullName>
    </submittedName>
</protein>
<organism evidence="2 3">
    <name type="scientific">Clostridium sulfidigenes</name>
    <dbReference type="NCBI Taxonomy" id="318464"/>
    <lineage>
        <taxon>Bacteria</taxon>
        <taxon>Bacillati</taxon>
        <taxon>Bacillota</taxon>
        <taxon>Clostridia</taxon>
        <taxon>Eubacteriales</taxon>
        <taxon>Clostridiaceae</taxon>
        <taxon>Clostridium</taxon>
    </lineage>
</organism>
<comment type="caution">
    <text evidence="2">The sequence shown here is derived from an EMBL/GenBank/DDBJ whole genome shotgun (WGS) entry which is preliminary data.</text>
</comment>
<keyword evidence="2" id="KW-0418">Kinase</keyword>
<reference evidence="2 3" key="1">
    <citation type="submission" date="2014-07" db="EMBL/GenBank/DDBJ databases">
        <title>Draft genome of Clostridium sulfidigenes 113A isolated from sediments associated with methane hydrate from Krishna Godavari basin.</title>
        <authorList>
            <person name="Honkalas V.S."/>
            <person name="Dabir A.P."/>
            <person name="Arora P."/>
            <person name="Dhakephalkar P.K."/>
        </authorList>
    </citation>
    <scope>NUCLEOTIDE SEQUENCE [LARGE SCALE GENOMIC DNA]</scope>
    <source>
        <strain evidence="2 3">113A</strain>
    </source>
</reference>
<keyword evidence="2" id="KW-0808">Transferase</keyword>
<proteinExistence type="predicted"/>
<evidence type="ECO:0000313" key="3">
    <source>
        <dbReference type="Proteomes" id="UP000028542"/>
    </source>
</evidence>
<name>A0A084JEN7_9CLOT</name>
<dbReference type="AlphaFoldDB" id="A0A084JEN7"/>
<dbReference type="PANTHER" id="PTHR37812:SF1">
    <property type="entry name" value="MU-LIKE PROPHAGE FLUMU PROTEIN C"/>
    <property type="match status" value="1"/>
</dbReference>
<dbReference type="InterPro" id="IPR009057">
    <property type="entry name" value="Homeodomain-like_sf"/>
</dbReference>